<feature type="transmembrane region" description="Helical" evidence="8">
    <location>
        <begin position="323"/>
        <end position="343"/>
    </location>
</feature>
<feature type="transmembrane region" description="Helical" evidence="8">
    <location>
        <begin position="480"/>
        <end position="501"/>
    </location>
</feature>
<evidence type="ECO:0000256" key="4">
    <source>
        <dbReference type="ARBA" id="ARBA00022475"/>
    </source>
</evidence>
<dbReference type="RefSeq" id="WP_107920901.1">
    <property type="nucleotide sequence ID" value="NZ_CP066701.1"/>
</dbReference>
<keyword evidence="5 8" id="KW-0812">Transmembrane</keyword>
<evidence type="ECO:0000256" key="7">
    <source>
        <dbReference type="ARBA" id="ARBA00023136"/>
    </source>
</evidence>
<dbReference type="GO" id="GO:0005886">
    <property type="term" value="C:plasma membrane"/>
    <property type="evidence" value="ECO:0007669"/>
    <property type="project" value="UniProtKB-SubCell"/>
</dbReference>
<feature type="transmembrane region" description="Helical" evidence="8">
    <location>
        <begin position="212"/>
        <end position="230"/>
    </location>
</feature>
<keyword evidence="3 8" id="KW-0813">Transport</keyword>
<keyword evidence="4 8" id="KW-1003">Cell membrane</keyword>
<comment type="function">
    <text evidence="8">Uptake of L-lactate across the membrane. Can also transport D-lactate and glycolate.</text>
</comment>
<keyword evidence="7 8" id="KW-0472">Membrane</keyword>
<keyword evidence="6 8" id="KW-1133">Transmembrane helix</keyword>
<reference evidence="9 10" key="1">
    <citation type="submission" date="2020-12" db="EMBL/GenBank/DDBJ databases">
        <title>Taxonomic evaluation of the Bacillus sporothermodurans group of bacteria based on whole genome sequences.</title>
        <authorList>
            <person name="Fiedler G."/>
            <person name="Herbstmann A.-D."/>
            <person name="Doll E."/>
            <person name="Wenning M."/>
            <person name="Brinks E."/>
            <person name="Kabisch J."/>
            <person name="Breitenwieser F."/>
            <person name="Lappann M."/>
            <person name="Boehnlein C."/>
            <person name="Franz C."/>
        </authorList>
    </citation>
    <scope>NUCLEOTIDE SEQUENCE [LARGE SCALE GENOMIC DNA]</scope>
    <source>
        <strain evidence="9 10">DSM 10599</strain>
    </source>
</reference>
<comment type="similarity">
    <text evidence="2 8">Belongs to the lactate permease family.</text>
</comment>
<comment type="subcellular location">
    <subcellularLocation>
        <location evidence="1 8">Cell membrane</location>
        <topology evidence="1 8">Multi-pass membrane protein</topology>
    </subcellularLocation>
</comment>
<evidence type="ECO:0000256" key="1">
    <source>
        <dbReference type="ARBA" id="ARBA00004651"/>
    </source>
</evidence>
<dbReference type="GO" id="GO:0015295">
    <property type="term" value="F:solute:proton symporter activity"/>
    <property type="evidence" value="ECO:0007669"/>
    <property type="project" value="TreeGrafter"/>
</dbReference>
<feature type="transmembrane region" description="Helical" evidence="8">
    <location>
        <begin position="394"/>
        <end position="413"/>
    </location>
</feature>
<feature type="transmembrane region" description="Helical" evidence="8">
    <location>
        <begin position="284"/>
        <end position="303"/>
    </location>
</feature>
<dbReference type="GO" id="GO:0015129">
    <property type="term" value="F:lactate transmembrane transporter activity"/>
    <property type="evidence" value="ECO:0007669"/>
    <property type="project" value="UniProtKB-UniRule"/>
</dbReference>
<feature type="transmembrane region" description="Helical" evidence="8">
    <location>
        <begin position="121"/>
        <end position="137"/>
    </location>
</feature>
<evidence type="ECO:0000256" key="2">
    <source>
        <dbReference type="ARBA" id="ARBA00010100"/>
    </source>
</evidence>
<dbReference type="KEGG" id="hspo:JGZ69_07145"/>
<evidence type="ECO:0000256" key="6">
    <source>
        <dbReference type="ARBA" id="ARBA00022989"/>
    </source>
</evidence>
<dbReference type="Pfam" id="PF02652">
    <property type="entry name" value="Lactate_perm"/>
    <property type="match status" value="1"/>
</dbReference>
<dbReference type="PANTHER" id="PTHR30003">
    <property type="entry name" value="L-LACTATE PERMEASE"/>
    <property type="match status" value="1"/>
</dbReference>
<dbReference type="InterPro" id="IPR003804">
    <property type="entry name" value="Lactate_perm"/>
</dbReference>
<dbReference type="AlphaFoldDB" id="A0AB37HNP9"/>
<proteinExistence type="inferred from homology"/>
<evidence type="ECO:0000256" key="8">
    <source>
        <dbReference type="RuleBase" id="RU365092"/>
    </source>
</evidence>
<feature type="transmembrane region" description="Helical" evidence="8">
    <location>
        <begin position="29"/>
        <end position="48"/>
    </location>
</feature>
<evidence type="ECO:0000313" key="9">
    <source>
        <dbReference type="EMBL" id="QQX26601.1"/>
    </source>
</evidence>
<feature type="transmembrane region" description="Helical" evidence="8">
    <location>
        <begin position="6"/>
        <end position="22"/>
    </location>
</feature>
<evidence type="ECO:0000313" key="10">
    <source>
        <dbReference type="Proteomes" id="UP000595512"/>
    </source>
</evidence>
<protein>
    <recommendedName>
        <fullName evidence="8">L-lactate permease</fullName>
    </recommendedName>
</protein>
<organism evidence="9 10">
    <name type="scientific">Heyndrickxia sporothermodurans</name>
    <dbReference type="NCBI Taxonomy" id="46224"/>
    <lineage>
        <taxon>Bacteria</taxon>
        <taxon>Bacillati</taxon>
        <taxon>Bacillota</taxon>
        <taxon>Bacilli</taxon>
        <taxon>Bacillales</taxon>
        <taxon>Bacillaceae</taxon>
        <taxon>Heyndrickxia</taxon>
    </lineage>
</organism>
<feature type="transmembrane region" description="Helical" evidence="8">
    <location>
        <begin position="364"/>
        <end position="388"/>
    </location>
</feature>
<name>A0AB37HNP9_9BACI</name>
<feature type="transmembrane region" description="Helical" evidence="8">
    <location>
        <begin position="236"/>
        <end position="253"/>
    </location>
</feature>
<evidence type="ECO:0000256" key="5">
    <source>
        <dbReference type="ARBA" id="ARBA00022692"/>
    </source>
</evidence>
<dbReference type="Proteomes" id="UP000595512">
    <property type="component" value="Chromosome"/>
</dbReference>
<sequence length="502" mass="54251">MTFFIALLPILGIFFFLFFFKLTSLRAGIIAYIMTIIITIFYSGYHLSPENIIHSSVHGILISFIAAYVLFFGIFLFHLIDSVGGIQSIASFISQITNDRIMQVMILVVGLSPLIESTSGFGIAFMMIAPIFIALGFPPLKAALLGLVSMLAVPWGALATGTVIGAELGGISLQKLGIGTALISTPVFAYFMIIAVFITGGFAAIKNKWKELFILLIIFSSSILLFNSFVSVELAGVLSSLITTGAGLLMIKISSAKSDISKTTTSQLSVSTEVHGKINILKVLSPYIILTVMIFTSRIWTPFRQFLESHVVINLPTFSFSMALLYSPGFWLFVTCLFTIFIFKIRKKIIFISLKKTLKQWIPFTISTSAFVCISEVMAEAGMIATLASSTGAFFGNSFLLISPLIGGIGGFLTGSNTGSNAMFIKLQIQTAEQVRLSSDLIAFTQNASSSHATMASPSRVMLGSALCGIQSQENQLLKIISLIVLGSLLLILLTTLVISLS</sequence>
<feature type="transmembrane region" description="Helical" evidence="8">
    <location>
        <begin position="178"/>
        <end position="205"/>
    </location>
</feature>
<accession>A0AB37HNP9</accession>
<evidence type="ECO:0000256" key="3">
    <source>
        <dbReference type="ARBA" id="ARBA00022448"/>
    </source>
</evidence>
<gene>
    <name evidence="9" type="ORF">JGZ69_07145</name>
</gene>
<feature type="transmembrane region" description="Helical" evidence="8">
    <location>
        <begin position="144"/>
        <end position="166"/>
    </location>
</feature>
<dbReference type="PANTHER" id="PTHR30003:SF0">
    <property type="entry name" value="GLYCOLATE PERMEASE GLCA-RELATED"/>
    <property type="match status" value="1"/>
</dbReference>
<dbReference type="EMBL" id="CP066701">
    <property type="protein sequence ID" value="QQX26601.1"/>
    <property type="molecule type" value="Genomic_DNA"/>
</dbReference>
<feature type="transmembrane region" description="Helical" evidence="8">
    <location>
        <begin position="60"/>
        <end position="80"/>
    </location>
</feature>